<evidence type="ECO:0000313" key="1">
    <source>
        <dbReference type="EMBL" id="KAF7375520.1"/>
    </source>
</evidence>
<name>A0A8H7DIG7_9AGAR</name>
<sequence length="327" mass="36262">MATSLLHCHRWQDVKFGLPNGSFSGLDLRGVSLPSLQSISLHSVLWPGEPVVDTLAITDAPSLRHVDVSLLPNVKVNVPWAPLTTLTLLHQIPLAQCMSLLEECRNLVNLTVSTIGPAATHITHTSLETLTCDLGDACVLQHLTLPHLLQLTATRLDKAGWYASVFSAFINRSACPLQFLTVQNITRGSLTFLAEFLRAVPNSTSDVELAWYNSRLQSMFLMLESMDILPGLKHLRLQAQLRMNEEEYDKLLEVLCARVEAKPPRIPLESITLKVTTIRQRFNLRMMPHSSVITQLRGLVSAGLQVDFAIETFDSSTHVVLDSSAQD</sequence>
<dbReference type="OrthoDB" id="2269034at2759"/>
<dbReference type="AlphaFoldDB" id="A0A8H7DIG7"/>
<gene>
    <name evidence="1" type="ORF">MSAN_00440100</name>
</gene>
<organism evidence="1 2">
    <name type="scientific">Mycena sanguinolenta</name>
    <dbReference type="NCBI Taxonomy" id="230812"/>
    <lineage>
        <taxon>Eukaryota</taxon>
        <taxon>Fungi</taxon>
        <taxon>Dikarya</taxon>
        <taxon>Basidiomycota</taxon>
        <taxon>Agaricomycotina</taxon>
        <taxon>Agaricomycetes</taxon>
        <taxon>Agaricomycetidae</taxon>
        <taxon>Agaricales</taxon>
        <taxon>Marasmiineae</taxon>
        <taxon>Mycenaceae</taxon>
        <taxon>Mycena</taxon>
    </lineage>
</organism>
<proteinExistence type="predicted"/>
<keyword evidence="2" id="KW-1185">Reference proteome</keyword>
<evidence type="ECO:0000313" key="2">
    <source>
        <dbReference type="Proteomes" id="UP000623467"/>
    </source>
</evidence>
<dbReference type="EMBL" id="JACAZH010000002">
    <property type="protein sequence ID" value="KAF7375520.1"/>
    <property type="molecule type" value="Genomic_DNA"/>
</dbReference>
<accession>A0A8H7DIG7</accession>
<dbReference type="Proteomes" id="UP000623467">
    <property type="component" value="Unassembled WGS sequence"/>
</dbReference>
<comment type="caution">
    <text evidence="1">The sequence shown here is derived from an EMBL/GenBank/DDBJ whole genome shotgun (WGS) entry which is preliminary data.</text>
</comment>
<protein>
    <submittedName>
        <fullName evidence="1">Uncharacterized protein</fullName>
    </submittedName>
</protein>
<reference evidence="1" key="1">
    <citation type="submission" date="2020-05" db="EMBL/GenBank/DDBJ databases">
        <title>Mycena genomes resolve the evolution of fungal bioluminescence.</title>
        <authorList>
            <person name="Tsai I.J."/>
        </authorList>
    </citation>
    <scope>NUCLEOTIDE SEQUENCE</scope>
    <source>
        <strain evidence="1">160909Yilan</strain>
    </source>
</reference>